<keyword evidence="4" id="KW-0560">Oxidoreductase</keyword>
<evidence type="ECO:0000256" key="2">
    <source>
        <dbReference type="ARBA" id="ARBA00022630"/>
    </source>
</evidence>
<evidence type="ECO:0000256" key="1">
    <source>
        <dbReference type="ARBA" id="ARBA00001974"/>
    </source>
</evidence>
<evidence type="ECO:0000259" key="5">
    <source>
        <dbReference type="Pfam" id="PF07992"/>
    </source>
</evidence>
<accession>A0A1T4WCN0</accession>
<dbReference type="InterPro" id="IPR051169">
    <property type="entry name" value="NADH-Q_oxidoreductase"/>
</dbReference>
<dbReference type="PANTHER" id="PTHR42913">
    <property type="entry name" value="APOPTOSIS-INDUCING FACTOR 1"/>
    <property type="match status" value="1"/>
</dbReference>
<proteinExistence type="predicted"/>
<keyword evidence="3" id="KW-0274">FAD</keyword>
<evidence type="ECO:0000256" key="4">
    <source>
        <dbReference type="ARBA" id="ARBA00023002"/>
    </source>
</evidence>
<dbReference type="OrthoDB" id="9767928at2"/>
<dbReference type="InterPro" id="IPR036188">
    <property type="entry name" value="FAD/NAD-bd_sf"/>
</dbReference>
<keyword evidence="7" id="KW-1185">Reference proteome</keyword>
<reference evidence="6 7" key="1">
    <citation type="submission" date="2017-02" db="EMBL/GenBank/DDBJ databases">
        <authorList>
            <person name="Peterson S.W."/>
        </authorList>
    </citation>
    <scope>NUCLEOTIDE SEQUENCE [LARGE SCALE GENOMIC DNA]</scope>
    <source>
        <strain evidence="6 7">DSM 18034</strain>
    </source>
</reference>
<dbReference type="Proteomes" id="UP000189733">
    <property type="component" value="Unassembled WGS sequence"/>
</dbReference>
<dbReference type="SUPFAM" id="SSF51905">
    <property type="entry name" value="FAD/NAD(P)-binding domain"/>
    <property type="match status" value="2"/>
</dbReference>
<organism evidence="6 7">
    <name type="scientific">Desulfobaculum bizertense DSM 18034</name>
    <dbReference type="NCBI Taxonomy" id="1121442"/>
    <lineage>
        <taxon>Bacteria</taxon>
        <taxon>Pseudomonadati</taxon>
        <taxon>Thermodesulfobacteriota</taxon>
        <taxon>Desulfovibrionia</taxon>
        <taxon>Desulfovibrionales</taxon>
        <taxon>Desulfovibrionaceae</taxon>
        <taxon>Desulfobaculum</taxon>
    </lineage>
</organism>
<keyword evidence="2" id="KW-0285">Flavoprotein</keyword>
<dbReference type="PANTHER" id="PTHR42913:SF9">
    <property type="entry name" value="SLR1591 PROTEIN"/>
    <property type="match status" value="1"/>
</dbReference>
<dbReference type="STRING" id="1121442.SAMN02745702_01997"/>
<dbReference type="Pfam" id="PF07992">
    <property type="entry name" value="Pyr_redox_2"/>
    <property type="match status" value="1"/>
</dbReference>
<dbReference type="InterPro" id="IPR023753">
    <property type="entry name" value="FAD/NAD-binding_dom"/>
</dbReference>
<dbReference type="EMBL" id="FUYA01000006">
    <property type="protein sequence ID" value="SKA74675.1"/>
    <property type="molecule type" value="Genomic_DNA"/>
</dbReference>
<gene>
    <name evidence="6" type="ORF">SAMN02745702_01997</name>
</gene>
<evidence type="ECO:0000256" key="3">
    <source>
        <dbReference type="ARBA" id="ARBA00022827"/>
    </source>
</evidence>
<dbReference type="GO" id="GO:0003955">
    <property type="term" value="F:NAD(P)H dehydrogenase (quinone) activity"/>
    <property type="evidence" value="ECO:0007669"/>
    <property type="project" value="TreeGrafter"/>
</dbReference>
<dbReference type="GO" id="GO:0019646">
    <property type="term" value="P:aerobic electron transport chain"/>
    <property type="evidence" value="ECO:0007669"/>
    <property type="project" value="TreeGrafter"/>
</dbReference>
<name>A0A1T4WCN0_9BACT</name>
<feature type="domain" description="FAD/NAD(P)-binding" evidence="5">
    <location>
        <begin position="5"/>
        <end position="289"/>
    </location>
</feature>
<dbReference type="AlphaFoldDB" id="A0A1T4WCN0"/>
<evidence type="ECO:0000313" key="6">
    <source>
        <dbReference type="EMBL" id="SKA74675.1"/>
    </source>
</evidence>
<evidence type="ECO:0000313" key="7">
    <source>
        <dbReference type="Proteomes" id="UP000189733"/>
    </source>
</evidence>
<protein>
    <submittedName>
        <fullName evidence="6">Pyridine nucleotide-disulfide oxidoreductase family protein</fullName>
    </submittedName>
</protein>
<dbReference type="RefSeq" id="WP_159445973.1">
    <property type="nucleotide sequence ID" value="NZ_FUYA01000006.1"/>
</dbReference>
<comment type="cofactor">
    <cofactor evidence="1">
        <name>FAD</name>
        <dbReference type="ChEBI" id="CHEBI:57692"/>
    </cofactor>
</comment>
<dbReference type="Gene3D" id="3.50.50.100">
    <property type="match status" value="1"/>
</dbReference>
<sequence length="374" mass="40350">MSKRLILAGAGHAHVAVLAKLKMFLSHDISVTVVSPDELHPYSGMGPGVLSGQYSPAEISFPVAQMTRDAGAEFIADKVIRIDPTARSVHLSSGSILGYDVLSLNVGSEIPWPGETPPEKIPDLYPVKPISNLYRVRERLEQLMQRGKAEVLVLGGGPASLEIAGNLHGAAQEIFARKGGSLPCIRILAGRRFLSELSGRARKKARHSLNRRGIKVHESGYVAELGQGGVTLENGRVVSGQLMVMALGVRPPKLMEYSGLAVGPDGGLRVNRFLQSVSNPDIFAGGDCLYFEPFPLNKVGVYAVRQHAVLVKNLYAALTGGELEEFRPGGDYLLVFNLGDGTGILQKAGLVLGGKLAFRVKDFIDHRFMHRFGR</sequence>